<dbReference type="Gene3D" id="3.30.40.10">
    <property type="entry name" value="Zinc/RING finger domain, C3HC4 (zinc finger)"/>
    <property type="match status" value="1"/>
</dbReference>
<dbReference type="Pfam" id="PF13923">
    <property type="entry name" value="zf-C3HC4_2"/>
    <property type="match status" value="1"/>
</dbReference>
<dbReference type="InterPro" id="IPR017907">
    <property type="entry name" value="Znf_RING_CS"/>
</dbReference>
<dbReference type="GO" id="GO:0004386">
    <property type="term" value="F:helicase activity"/>
    <property type="evidence" value="ECO:0007669"/>
    <property type="project" value="UniProtKB-KW"/>
</dbReference>
<evidence type="ECO:0000256" key="6">
    <source>
        <dbReference type="ARBA" id="ARBA00022801"/>
    </source>
</evidence>
<dbReference type="GO" id="GO:0008270">
    <property type="term" value="F:zinc ion binding"/>
    <property type="evidence" value="ECO:0007669"/>
    <property type="project" value="UniProtKB-KW"/>
</dbReference>
<keyword evidence="17" id="KW-1185">Reference proteome</keyword>
<feature type="domain" description="Helicase ATP-binding" evidence="14">
    <location>
        <begin position="383"/>
        <end position="562"/>
    </location>
</feature>
<evidence type="ECO:0000313" key="17">
    <source>
        <dbReference type="Proteomes" id="UP000799440"/>
    </source>
</evidence>
<reference evidence="16" key="1">
    <citation type="journal article" date="2020" name="Stud. Mycol.">
        <title>101 Dothideomycetes genomes: a test case for predicting lifestyles and emergence of pathogens.</title>
        <authorList>
            <person name="Haridas S."/>
            <person name="Albert R."/>
            <person name="Binder M."/>
            <person name="Bloem J."/>
            <person name="Labutti K."/>
            <person name="Salamov A."/>
            <person name="Andreopoulos B."/>
            <person name="Baker S."/>
            <person name="Barry K."/>
            <person name="Bills G."/>
            <person name="Bluhm B."/>
            <person name="Cannon C."/>
            <person name="Castanera R."/>
            <person name="Culley D."/>
            <person name="Daum C."/>
            <person name="Ezra D."/>
            <person name="Gonzalez J."/>
            <person name="Henrissat B."/>
            <person name="Kuo A."/>
            <person name="Liang C."/>
            <person name="Lipzen A."/>
            <person name="Lutzoni F."/>
            <person name="Magnuson J."/>
            <person name="Mondo S."/>
            <person name="Nolan M."/>
            <person name="Ohm R."/>
            <person name="Pangilinan J."/>
            <person name="Park H.-J."/>
            <person name="Ramirez L."/>
            <person name="Alfaro M."/>
            <person name="Sun H."/>
            <person name="Tritt A."/>
            <person name="Yoshinaga Y."/>
            <person name="Zwiers L.-H."/>
            <person name="Turgeon B."/>
            <person name="Goodwin S."/>
            <person name="Spatafora J."/>
            <person name="Crous P."/>
            <person name="Grigoriev I."/>
        </authorList>
    </citation>
    <scope>NUCLEOTIDE SEQUENCE</scope>
    <source>
        <strain evidence="16">CBS 119925</strain>
    </source>
</reference>
<dbReference type="SMART" id="SM00184">
    <property type="entry name" value="RING"/>
    <property type="match status" value="1"/>
</dbReference>
<dbReference type="GO" id="GO:0008094">
    <property type="term" value="F:ATP-dependent activity, acting on DNA"/>
    <property type="evidence" value="ECO:0007669"/>
    <property type="project" value="TreeGrafter"/>
</dbReference>
<dbReference type="Gene3D" id="3.40.50.10810">
    <property type="entry name" value="Tandem AAA-ATPase domain"/>
    <property type="match status" value="1"/>
</dbReference>
<dbReference type="PROSITE" id="PS51194">
    <property type="entry name" value="HELICASE_CTER"/>
    <property type="match status" value="1"/>
</dbReference>
<accession>A0A6A6V0Q3</accession>
<dbReference type="SMART" id="SM00910">
    <property type="entry name" value="HIRAN"/>
    <property type="match status" value="1"/>
</dbReference>
<sequence length="980" mass="108666">MSRKRPADSSFDSSDYGGGPLHSTQSSAVPSSSHPSSSQGYVLSQACSSQGPPSKQPRTEQGGARFSNGSAVPGSQVNPYTIDDEEEDDSEESPDATQGYNEAQYRWGLYGALHTKIVGVRYYRGYATVGEFVTLRREPQNAYDRNAIQAMNVRGEQIGHIPRTIAAKLAKYMDNRTLLFEGTITGEKGQFDCPIEIKLYGTDEPAAREDLIQQLRADKLPIGHAMDRKRKEAKTEKERQKLAAQAAKAAKRNGGTVVGVAQGMQYENPLGEYAADSSQGTSSNPIDLDDIIGSSERINPRSLEQVVERFGVKEEDLAAMPRAQQPKSMSTELRPFQLQGLHWMLEKESPQLPGPGSSEVVQLWQRHPSMPNAFINLATNFAQMNPPLASGGILADDMGLGKTIQVISLIMADRELGRGASDACNATLILAPLSVMSNWSTQMEKHIREKHALRIMFYHGNRKQPITPTEIEKYDVVISTYDTVSQEWHSQKSATLPRKSGVFSVKWRRVVLDEGHNIRNPKAKRAVAAYNLMAQSRWALTGTPIINNLKDLYSLIRFLQPQGVLRDLQVFNGAIIRPVTQGEAHGNKVLQLLMAGICLRRKKEMSFVDLRLPELSEYVHKIDLLPHEQEKYDALEAQAKGTLDLYRHNLRTNHNSNDTYRHLLEVLLRMRQLCNHWKLISEERLDAIMQQLEAEGVVDLTEENKIALQKMLQLSIESQEDCPICLDSLREPIITKCAHIFCSTCLERVIETQHKCPMCRAELASFTSTTVQPAKELAPPAPPTQEQLADQASLESNASSKITALLSILQATRTKDPTTKTIIFSQWTSFLTLLEPHLHANNHIFCRIDGTMTASQRDASLHALDADPNTTILLASLGVASVGLNLTAANQVILADSWWAPAIEDQAVDRVYRLGQKRECTVFRLVVKGSVEERVLSIQETKRALMGVAFAEKADKGKRKRGGVGLGELERLLGGGAGSQ</sequence>
<comment type="subcellular location">
    <subcellularLocation>
        <location evidence="1">Nucleus</location>
    </subcellularLocation>
</comment>
<dbReference type="InterPro" id="IPR050628">
    <property type="entry name" value="SNF2_RAD54_helicase_TF"/>
</dbReference>
<feature type="compositionally biased region" description="Polar residues" evidence="12">
    <location>
        <begin position="67"/>
        <end position="79"/>
    </location>
</feature>
<evidence type="ECO:0000259" key="13">
    <source>
        <dbReference type="PROSITE" id="PS50089"/>
    </source>
</evidence>
<dbReference type="Gene3D" id="3.40.50.300">
    <property type="entry name" value="P-loop containing nucleotide triphosphate hydrolases"/>
    <property type="match status" value="1"/>
</dbReference>
<dbReference type="CDD" id="cd16509">
    <property type="entry name" value="RING-HC_HLTF"/>
    <property type="match status" value="1"/>
</dbReference>
<dbReference type="GO" id="GO:0005634">
    <property type="term" value="C:nucleus"/>
    <property type="evidence" value="ECO:0007669"/>
    <property type="project" value="UniProtKB-SubCell"/>
</dbReference>
<dbReference type="Pfam" id="PF00176">
    <property type="entry name" value="SNF2-rel_dom"/>
    <property type="match status" value="1"/>
</dbReference>
<dbReference type="InterPro" id="IPR001841">
    <property type="entry name" value="Znf_RING"/>
</dbReference>
<dbReference type="Pfam" id="PF08797">
    <property type="entry name" value="HIRAN"/>
    <property type="match status" value="1"/>
</dbReference>
<feature type="region of interest" description="Disordered" evidence="12">
    <location>
        <begin position="1"/>
        <end position="98"/>
    </location>
</feature>
<dbReference type="Proteomes" id="UP000799440">
    <property type="component" value="Unassembled WGS sequence"/>
</dbReference>
<dbReference type="SUPFAM" id="SSF57850">
    <property type="entry name" value="RING/U-box"/>
    <property type="match status" value="1"/>
</dbReference>
<organism evidence="16 17">
    <name type="scientific">Sporormia fimetaria CBS 119925</name>
    <dbReference type="NCBI Taxonomy" id="1340428"/>
    <lineage>
        <taxon>Eukaryota</taxon>
        <taxon>Fungi</taxon>
        <taxon>Dikarya</taxon>
        <taxon>Ascomycota</taxon>
        <taxon>Pezizomycotina</taxon>
        <taxon>Dothideomycetes</taxon>
        <taxon>Pleosporomycetidae</taxon>
        <taxon>Pleosporales</taxon>
        <taxon>Sporormiaceae</taxon>
        <taxon>Sporormia</taxon>
    </lineage>
</organism>
<dbReference type="CDD" id="cd18008">
    <property type="entry name" value="DEXDc_SHPRH-like"/>
    <property type="match status" value="1"/>
</dbReference>
<proteinExistence type="inferred from homology"/>
<dbReference type="GO" id="GO:0005524">
    <property type="term" value="F:ATP binding"/>
    <property type="evidence" value="ECO:0007669"/>
    <property type="project" value="UniProtKB-KW"/>
</dbReference>
<evidence type="ECO:0000259" key="14">
    <source>
        <dbReference type="PROSITE" id="PS51192"/>
    </source>
</evidence>
<keyword evidence="4" id="KW-0547">Nucleotide-binding</keyword>
<keyword evidence="9" id="KW-0067">ATP-binding</keyword>
<feature type="compositionally biased region" description="Acidic residues" evidence="12">
    <location>
        <begin position="82"/>
        <end position="94"/>
    </location>
</feature>
<dbReference type="InterPro" id="IPR001650">
    <property type="entry name" value="Helicase_C-like"/>
</dbReference>
<evidence type="ECO:0000256" key="5">
    <source>
        <dbReference type="ARBA" id="ARBA00022771"/>
    </source>
</evidence>
<dbReference type="SMART" id="SM00490">
    <property type="entry name" value="HELICc"/>
    <property type="match status" value="1"/>
</dbReference>
<dbReference type="InterPro" id="IPR049730">
    <property type="entry name" value="SNF2/RAD54-like_C"/>
</dbReference>
<keyword evidence="6" id="KW-0378">Hydrolase</keyword>
<dbReference type="PANTHER" id="PTHR45626:SF11">
    <property type="entry name" value="FAMILY HELICASE, PUTATIVE (AFU_ORTHOLOGUE AFUA_5G06590)-RELATED"/>
    <property type="match status" value="1"/>
</dbReference>
<evidence type="ECO:0000256" key="7">
    <source>
        <dbReference type="ARBA" id="ARBA00022806"/>
    </source>
</evidence>
<dbReference type="EMBL" id="MU006591">
    <property type="protein sequence ID" value="KAF2744112.1"/>
    <property type="molecule type" value="Genomic_DNA"/>
</dbReference>
<keyword evidence="3" id="KW-0479">Metal-binding</keyword>
<dbReference type="InterPro" id="IPR014905">
    <property type="entry name" value="HIRAN"/>
</dbReference>
<dbReference type="OrthoDB" id="448448at2759"/>
<keyword evidence="10" id="KW-0539">Nucleus</keyword>
<dbReference type="PROSITE" id="PS00518">
    <property type="entry name" value="ZF_RING_1"/>
    <property type="match status" value="1"/>
</dbReference>
<evidence type="ECO:0000313" key="16">
    <source>
        <dbReference type="EMBL" id="KAF2744112.1"/>
    </source>
</evidence>
<dbReference type="PROSITE" id="PS51192">
    <property type="entry name" value="HELICASE_ATP_BIND_1"/>
    <property type="match status" value="1"/>
</dbReference>
<keyword evidence="8" id="KW-0862">Zinc</keyword>
<dbReference type="Gene3D" id="3.30.70.2330">
    <property type="match status" value="1"/>
</dbReference>
<dbReference type="AlphaFoldDB" id="A0A6A6V0Q3"/>
<protein>
    <recommendedName>
        <fullName evidence="18">SNF2 family helicase</fullName>
    </recommendedName>
</protein>
<evidence type="ECO:0000256" key="3">
    <source>
        <dbReference type="ARBA" id="ARBA00022723"/>
    </source>
</evidence>
<feature type="compositionally biased region" description="Low complexity" evidence="12">
    <location>
        <begin position="22"/>
        <end position="39"/>
    </location>
</feature>
<evidence type="ECO:0000256" key="10">
    <source>
        <dbReference type="ARBA" id="ARBA00023242"/>
    </source>
</evidence>
<gene>
    <name evidence="16" type="ORF">M011DRAFT_521232</name>
</gene>
<evidence type="ECO:0000256" key="11">
    <source>
        <dbReference type="PROSITE-ProRule" id="PRU00175"/>
    </source>
</evidence>
<comment type="similarity">
    <text evidence="2">Belongs to the SNF2/RAD54 helicase family.</text>
</comment>
<feature type="compositionally biased region" description="Polar residues" evidence="12">
    <location>
        <begin position="40"/>
        <end position="53"/>
    </location>
</feature>
<dbReference type="InterPro" id="IPR013083">
    <property type="entry name" value="Znf_RING/FYVE/PHD"/>
</dbReference>
<evidence type="ECO:0000256" key="1">
    <source>
        <dbReference type="ARBA" id="ARBA00004123"/>
    </source>
</evidence>
<dbReference type="SUPFAM" id="SSF52540">
    <property type="entry name" value="P-loop containing nucleoside triphosphate hydrolases"/>
    <property type="match status" value="2"/>
</dbReference>
<name>A0A6A6V0Q3_9PLEO</name>
<dbReference type="PROSITE" id="PS50089">
    <property type="entry name" value="ZF_RING_2"/>
    <property type="match status" value="1"/>
</dbReference>
<dbReference type="SMART" id="SM00487">
    <property type="entry name" value="DEXDc"/>
    <property type="match status" value="1"/>
</dbReference>
<dbReference type="GO" id="GO:0016818">
    <property type="term" value="F:hydrolase activity, acting on acid anhydrides, in phosphorus-containing anhydrides"/>
    <property type="evidence" value="ECO:0007669"/>
    <property type="project" value="InterPro"/>
</dbReference>
<evidence type="ECO:0000256" key="2">
    <source>
        <dbReference type="ARBA" id="ARBA00007025"/>
    </source>
</evidence>
<evidence type="ECO:0008006" key="18">
    <source>
        <dbReference type="Google" id="ProtNLM"/>
    </source>
</evidence>
<dbReference type="Pfam" id="PF00271">
    <property type="entry name" value="Helicase_C"/>
    <property type="match status" value="1"/>
</dbReference>
<dbReference type="InterPro" id="IPR027417">
    <property type="entry name" value="P-loop_NTPase"/>
</dbReference>
<dbReference type="GO" id="GO:0003676">
    <property type="term" value="F:nucleic acid binding"/>
    <property type="evidence" value="ECO:0007669"/>
    <property type="project" value="InterPro"/>
</dbReference>
<evidence type="ECO:0000256" key="12">
    <source>
        <dbReference type="SAM" id="MobiDB-lite"/>
    </source>
</evidence>
<evidence type="ECO:0000256" key="4">
    <source>
        <dbReference type="ARBA" id="ARBA00022741"/>
    </source>
</evidence>
<dbReference type="InterPro" id="IPR000330">
    <property type="entry name" value="SNF2_N"/>
</dbReference>
<evidence type="ECO:0000256" key="9">
    <source>
        <dbReference type="ARBA" id="ARBA00022840"/>
    </source>
</evidence>
<dbReference type="CDD" id="cd18793">
    <property type="entry name" value="SF2_C_SNF"/>
    <property type="match status" value="1"/>
</dbReference>
<dbReference type="PANTHER" id="PTHR45626">
    <property type="entry name" value="TRANSCRIPTION TERMINATION FACTOR 2-RELATED"/>
    <property type="match status" value="1"/>
</dbReference>
<evidence type="ECO:0000256" key="8">
    <source>
        <dbReference type="ARBA" id="ARBA00022833"/>
    </source>
</evidence>
<dbReference type="InterPro" id="IPR014001">
    <property type="entry name" value="Helicase_ATP-bd"/>
</dbReference>
<dbReference type="GO" id="GO:0006281">
    <property type="term" value="P:DNA repair"/>
    <property type="evidence" value="ECO:0007669"/>
    <property type="project" value="TreeGrafter"/>
</dbReference>
<keyword evidence="7" id="KW-0347">Helicase</keyword>
<feature type="domain" description="Helicase C-terminal" evidence="15">
    <location>
        <begin position="801"/>
        <end position="970"/>
    </location>
</feature>
<evidence type="ECO:0000259" key="15">
    <source>
        <dbReference type="PROSITE" id="PS51194"/>
    </source>
</evidence>
<keyword evidence="5 11" id="KW-0863">Zinc-finger</keyword>
<feature type="domain" description="RING-type" evidence="13">
    <location>
        <begin position="722"/>
        <end position="760"/>
    </location>
</feature>
<dbReference type="InterPro" id="IPR038718">
    <property type="entry name" value="SNF2-like_sf"/>
</dbReference>